<proteinExistence type="predicted"/>
<organism evidence="1 2">
    <name type="scientific">Niastella vici</name>
    <dbReference type="NCBI Taxonomy" id="1703345"/>
    <lineage>
        <taxon>Bacteria</taxon>
        <taxon>Pseudomonadati</taxon>
        <taxon>Bacteroidota</taxon>
        <taxon>Chitinophagia</taxon>
        <taxon>Chitinophagales</taxon>
        <taxon>Chitinophagaceae</taxon>
        <taxon>Niastella</taxon>
    </lineage>
</organism>
<keyword evidence="2" id="KW-1185">Reference proteome</keyword>
<dbReference type="OrthoDB" id="9845066at2"/>
<dbReference type="RefSeq" id="WP_081150583.1">
    <property type="nucleotide sequence ID" value="NZ_LVYD01000056.1"/>
</dbReference>
<gene>
    <name evidence="1" type="ORF">A3860_31515</name>
</gene>
<accession>A0A1V9FTY4</accession>
<dbReference type="Proteomes" id="UP000192796">
    <property type="component" value="Unassembled WGS sequence"/>
</dbReference>
<sequence length="156" mass="17901">MITGANIEQQVYDYVDNSDNCELVTRNGIIIESLDDNSLQAEYRFIDTEDTRLSVVLYAEKKKFVETLNIRRMGDIDALTPGDLIEVYDKGLAEMACFITLHYSYCLVFQKTGNDIVATNESDCQHMVPVSQKLETHDQFIAYTEQYYKLLEASEN</sequence>
<dbReference type="EMBL" id="LVYD01000056">
    <property type="protein sequence ID" value="OQP61790.1"/>
    <property type="molecule type" value="Genomic_DNA"/>
</dbReference>
<evidence type="ECO:0000313" key="2">
    <source>
        <dbReference type="Proteomes" id="UP000192796"/>
    </source>
</evidence>
<dbReference type="AlphaFoldDB" id="A0A1V9FTY4"/>
<reference evidence="1 2" key="1">
    <citation type="submission" date="2016-03" db="EMBL/GenBank/DDBJ databases">
        <title>Niastella vici sp. nov., isolated from farmland soil.</title>
        <authorList>
            <person name="Chen L."/>
            <person name="Wang D."/>
            <person name="Yang S."/>
            <person name="Wang G."/>
        </authorList>
    </citation>
    <scope>NUCLEOTIDE SEQUENCE [LARGE SCALE GENOMIC DNA]</scope>
    <source>
        <strain evidence="1 2">DJ57</strain>
    </source>
</reference>
<protein>
    <submittedName>
        <fullName evidence="1">Uncharacterized protein</fullName>
    </submittedName>
</protein>
<dbReference type="STRING" id="1703345.A3860_31515"/>
<evidence type="ECO:0000313" key="1">
    <source>
        <dbReference type="EMBL" id="OQP61790.1"/>
    </source>
</evidence>
<name>A0A1V9FTY4_9BACT</name>
<comment type="caution">
    <text evidence="1">The sequence shown here is derived from an EMBL/GenBank/DDBJ whole genome shotgun (WGS) entry which is preliminary data.</text>
</comment>